<accession>A0ABT5R7Y1</accession>
<dbReference type="RefSeq" id="WP_274167095.1">
    <property type="nucleotide sequence ID" value="NZ_JAJUBC010000056.1"/>
</dbReference>
<evidence type="ECO:0000313" key="2">
    <source>
        <dbReference type="Proteomes" id="UP001149400"/>
    </source>
</evidence>
<proteinExistence type="predicted"/>
<keyword evidence="2" id="KW-1185">Reference proteome</keyword>
<dbReference type="Proteomes" id="UP001149400">
    <property type="component" value="Unassembled WGS sequence"/>
</dbReference>
<sequence length="167" mass="18725">MTYEELLTNIDNTSWFTNSGSYRSSGNTIGIPSLSAWNDTIFEESLRAEMKKIASSMDWFPSSRDQKDPFHGQELTKRVAAVEGGKTKVMAAYKVASKKLSNYDKTKFVSGPHDYSITAKSAALYCVRMAAMECLSNNQGVWVEVFKVYSQGYWPCGLLPDNKLVVY</sequence>
<dbReference type="EMBL" id="JAJUBC010000056">
    <property type="protein sequence ID" value="MDD1796368.1"/>
    <property type="molecule type" value="Genomic_DNA"/>
</dbReference>
<name>A0ABT5R7Y1_9GAMM</name>
<protein>
    <submittedName>
        <fullName evidence="1">Uncharacterized protein</fullName>
    </submittedName>
</protein>
<organism evidence="1 2">
    <name type="scientific">Enterovibrio gelatinilyticus</name>
    <dbReference type="NCBI Taxonomy" id="2899819"/>
    <lineage>
        <taxon>Bacteria</taxon>
        <taxon>Pseudomonadati</taxon>
        <taxon>Pseudomonadota</taxon>
        <taxon>Gammaproteobacteria</taxon>
        <taxon>Vibrionales</taxon>
        <taxon>Vibrionaceae</taxon>
        <taxon>Enterovibrio</taxon>
    </lineage>
</organism>
<gene>
    <name evidence="1" type="ORF">LRP50_24925</name>
</gene>
<reference evidence="1" key="1">
    <citation type="submission" date="2021-12" db="EMBL/GenBank/DDBJ databases">
        <title>Enterovibrio ZSDZ35 sp. nov. and Enterovibrio ZSDZ42 sp. nov., isolated from coastal seawater in Qingdao.</title>
        <authorList>
            <person name="Zhang P."/>
        </authorList>
    </citation>
    <scope>NUCLEOTIDE SEQUENCE</scope>
    <source>
        <strain evidence="1">ZSDZ42</strain>
    </source>
</reference>
<comment type="caution">
    <text evidence="1">The sequence shown here is derived from an EMBL/GenBank/DDBJ whole genome shotgun (WGS) entry which is preliminary data.</text>
</comment>
<evidence type="ECO:0000313" key="1">
    <source>
        <dbReference type="EMBL" id="MDD1796368.1"/>
    </source>
</evidence>